<evidence type="ECO:0000256" key="6">
    <source>
        <dbReference type="ARBA" id="ARBA00022989"/>
    </source>
</evidence>
<keyword evidence="2" id="KW-1003">Cell membrane</keyword>
<comment type="caution">
    <text evidence="10">The sequence shown here is derived from an EMBL/GenBank/DDBJ whole genome shotgun (WGS) entry which is preliminary data.</text>
</comment>
<dbReference type="InterPro" id="IPR050297">
    <property type="entry name" value="LipidA_mod_glycosyltrf_83"/>
</dbReference>
<reference evidence="10 11" key="2">
    <citation type="submission" date="2019-09" db="EMBL/GenBank/DDBJ databases">
        <authorList>
            <person name="Jin C."/>
        </authorList>
    </citation>
    <scope>NUCLEOTIDE SEQUENCE [LARGE SCALE GENOMIC DNA]</scope>
    <source>
        <strain evidence="10 11">AN110305</strain>
    </source>
</reference>
<dbReference type="Pfam" id="PF13231">
    <property type="entry name" value="PMT_2"/>
    <property type="match status" value="1"/>
</dbReference>
<feature type="transmembrane region" description="Helical" evidence="8">
    <location>
        <begin position="257"/>
        <end position="274"/>
    </location>
</feature>
<name>A0A5B2X329_9PSEU</name>
<evidence type="ECO:0000256" key="8">
    <source>
        <dbReference type="SAM" id="Phobius"/>
    </source>
</evidence>
<evidence type="ECO:0000256" key="4">
    <source>
        <dbReference type="ARBA" id="ARBA00022679"/>
    </source>
</evidence>
<dbReference type="AlphaFoldDB" id="A0A5B2X329"/>
<evidence type="ECO:0000256" key="1">
    <source>
        <dbReference type="ARBA" id="ARBA00004651"/>
    </source>
</evidence>
<dbReference type="GO" id="GO:0009103">
    <property type="term" value="P:lipopolysaccharide biosynthetic process"/>
    <property type="evidence" value="ECO:0007669"/>
    <property type="project" value="UniProtKB-ARBA"/>
</dbReference>
<evidence type="ECO:0000256" key="2">
    <source>
        <dbReference type="ARBA" id="ARBA00022475"/>
    </source>
</evidence>
<feature type="transmembrane region" description="Helical" evidence="8">
    <location>
        <begin position="138"/>
        <end position="168"/>
    </location>
</feature>
<keyword evidence="7 8" id="KW-0472">Membrane</keyword>
<comment type="subcellular location">
    <subcellularLocation>
        <location evidence="1">Cell membrane</location>
        <topology evidence="1">Multi-pass membrane protein</topology>
    </subcellularLocation>
</comment>
<dbReference type="GO" id="GO:0005886">
    <property type="term" value="C:plasma membrane"/>
    <property type="evidence" value="ECO:0007669"/>
    <property type="project" value="UniProtKB-SubCell"/>
</dbReference>
<evidence type="ECO:0000313" key="11">
    <source>
        <dbReference type="Proteomes" id="UP000323454"/>
    </source>
</evidence>
<dbReference type="EMBL" id="VUOB01000045">
    <property type="protein sequence ID" value="KAA2257590.1"/>
    <property type="molecule type" value="Genomic_DNA"/>
</dbReference>
<evidence type="ECO:0000256" key="3">
    <source>
        <dbReference type="ARBA" id="ARBA00022676"/>
    </source>
</evidence>
<evidence type="ECO:0000313" key="10">
    <source>
        <dbReference type="EMBL" id="KAA2257590.1"/>
    </source>
</evidence>
<organism evidence="10 11">
    <name type="scientific">Solihabitans fulvus</name>
    <dbReference type="NCBI Taxonomy" id="1892852"/>
    <lineage>
        <taxon>Bacteria</taxon>
        <taxon>Bacillati</taxon>
        <taxon>Actinomycetota</taxon>
        <taxon>Actinomycetes</taxon>
        <taxon>Pseudonocardiales</taxon>
        <taxon>Pseudonocardiaceae</taxon>
        <taxon>Solihabitans</taxon>
    </lineage>
</organism>
<accession>A0A5B2X329</accession>
<reference evidence="10 11" key="1">
    <citation type="submission" date="2019-09" db="EMBL/GenBank/DDBJ databases">
        <title>Goodfellowia gen. nov., a new genus of the Pseudonocardineae related to Actinoalloteichus, containing Goodfellowia coeruleoviolacea gen. nov., comb. nov. gen. nov., comb. nov.</title>
        <authorList>
            <person name="Labeda D."/>
        </authorList>
    </citation>
    <scope>NUCLEOTIDE SEQUENCE [LARGE SCALE GENOMIC DNA]</scope>
    <source>
        <strain evidence="10 11">AN110305</strain>
    </source>
</reference>
<keyword evidence="3" id="KW-0328">Glycosyltransferase</keyword>
<dbReference type="GO" id="GO:0016763">
    <property type="term" value="F:pentosyltransferase activity"/>
    <property type="evidence" value="ECO:0007669"/>
    <property type="project" value="TreeGrafter"/>
</dbReference>
<protein>
    <submittedName>
        <fullName evidence="10">Glycosyltransferase family 39 protein</fullName>
    </submittedName>
</protein>
<dbReference type="OrthoDB" id="5166595at2"/>
<evidence type="ECO:0000256" key="7">
    <source>
        <dbReference type="ARBA" id="ARBA00023136"/>
    </source>
</evidence>
<keyword evidence="6 8" id="KW-1133">Transmembrane helix</keyword>
<gene>
    <name evidence="10" type="ORF">F0L68_25055</name>
</gene>
<dbReference type="InterPro" id="IPR038731">
    <property type="entry name" value="RgtA/B/C-like"/>
</dbReference>
<dbReference type="Proteomes" id="UP000323454">
    <property type="component" value="Unassembled WGS sequence"/>
</dbReference>
<evidence type="ECO:0000256" key="5">
    <source>
        <dbReference type="ARBA" id="ARBA00022692"/>
    </source>
</evidence>
<proteinExistence type="predicted"/>
<feature type="transmembrane region" description="Helical" evidence="8">
    <location>
        <begin position="280"/>
        <end position="297"/>
    </location>
</feature>
<keyword evidence="5 8" id="KW-0812">Transmembrane</keyword>
<evidence type="ECO:0000259" key="9">
    <source>
        <dbReference type="Pfam" id="PF13231"/>
    </source>
</evidence>
<sequence>MAAVIGSILLITSVGYRYSGDELYFLAAGRHLDWGYVDQPPLVPLLAHLMDSVLPGSRLALRLPVTVLVPLTAVLAARLAGELGGGRRAQVLTCVTFAISPTILMGSHRLSTTIVDVCCWTAATWLLVRWVRVRDDRLWLAIGAVTAIALQAKYLVVFLWVAVGVALVAAGPREVFRRPLLWAGAAIAAVVAAPGVVWQAAHGWPQVDMGSAIAAEVEAAGGRAAFLPILLLGTGLVGGVLLCGGLWRLLRAPELRPYRFLGWTVVLLAVFFLVSDSRPYYLTGLFPLCWAAAAVGIERRRPARWWRWVPTWPTCLVTVVILVRGVLPLDVEWLWGADRTVLALRDFDWPALTDAVADTYRGLDPAERSDAVVVADDYGRAGALDRFGPERGLPPVYSGSRGYWYFGTPPERIDTVVYVGPLPEALRRECENTRLVREFVDPLGPTARGGHGVPIWVCTGIRPPWAELWPRLRHL</sequence>
<keyword evidence="4 10" id="KW-0808">Transferase</keyword>
<dbReference type="PANTHER" id="PTHR33908:SF11">
    <property type="entry name" value="MEMBRANE PROTEIN"/>
    <property type="match status" value="1"/>
</dbReference>
<dbReference type="PANTHER" id="PTHR33908">
    <property type="entry name" value="MANNOSYLTRANSFERASE YKCB-RELATED"/>
    <property type="match status" value="1"/>
</dbReference>
<feature type="transmembrane region" description="Helical" evidence="8">
    <location>
        <begin position="180"/>
        <end position="201"/>
    </location>
</feature>
<feature type="transmembrane region" description="Helical" evidence="8">
    <location>
        <begin position="225"/>
        <end position="250"/>
    </location>
</feature>
<feature type="domain" description="Glycosyltransferase RgtA/B/C/D-like" evidence="9">
    <location>
        <begin position="38"/>
        <end position="198"/>
    </location>
</feature>
<keyword evidence="11" id="KW-1185">Reference proteome</keyword>